<keyword evidence="2" id="KW-1185">Reference proteome</keyword>
<proteinExistence type="predicted"/>
<organism evidence="1 2">
    <name type="scientific">Lactiplantibacillus plajomi</name>
    <dbReference type="NCBI Taxonomy" id="1457217"/>
    <lineage>
        <taxon>Bacteria</taxon>
        <taxon>Bacillati</taxon>
        <taxon>Bacillota</taxon>
        <taxon>Bacilli</taxon>
        <taxon>Lactobacillales</taxon>
        <taxon>Lactobacillaceae</taxon>
        <taxon>Lactiplantibacillus</taxon>
    </lineage>
</organism>
<sequence>MAKRRITHDPDQFVNAADDRRRLQVAVQTALPTNVHVLARNFARSSASSYWLLMLDQPGGQRPAFLTLRIADHTLWLTNHDQLTVTWEAGNFTAVQQTLRNQLTPPILRRYSYQLSTADIITLRLILHLEQHQLIWLVQLSPVIARAYKNQRLDLHADFPSAKLLLGNMNNSSLQLVPVTQPVFQERLGKYFGRNLLFSQFTSHKLLRLLPTNQWIRPLLRELPPTPNLEQQLAAAYGTDFVRIYVEAIRQQARLATVTAGRR</sequence>
<name>A0ABV6K690_9LACO</name>
<evidence type="ECO:0008006" key="3">
    <source>
        <dbReference type="Google" id="ProtNLM"/>
    </source>
</evidence>
<dbReference type="EMBL" id="JBHLUK010000060">
    <property type="protein sequence ID" value="MFC0423795.1"/>
    <property type="molecule type" value="Genomic_DNA"/>
</dbReference>
<accession>A0ABV6K690</accession>
<evidence type="ECO:0000313" key="1">
    <source>
        <dbReference type="EMBL" id="MFC0423795.1"/>
    </source>
</evidence>
<evidence type="ECO:0000313" key="2">
    <source>
        <dbReference type="Proteomes" id="UP001589855"/>
    </source>
</evidence>
<comment type="caution">
    <text evidence="1">The sequence shown here is derived from an EMBL/GenBank/DDBJ whole genome shotgun (WGS) entry which is preliminary data.</text>
</comment>
<gene>
    <name evidence="1" type="ORF">ACFFGS_06625</name>
</gene>
<dbReference type="Proteomes" id="UP001589855">
    <property type="component" value="Unassembled WGS sequence"/>
</dbReference>
<protein>
    <recommendedName>
        <fullName evidence="3">AraC family transcriptional regulator</fullName>
    </recommendedName>
</protein>
<dbReference type="RefSeq" id="WP_137645649.1">
    <property type="nucleotide sequence ID" value="NZ_BAABRM010000022.1"/>
</dbReference>
<reference evidence="1 2" key="1">
    <citation type="submission" date="2024-09" db="EMBL/GenBank/DDBJ databases">
        <authorList>
            <person name="Sun Q."/>
            <person name="Mori K."/>
        </authorList>
    </citation>
    <scope>NUCLEOTIDE SEQUENCE [LARGE SCALE GENOMIC DNA]</scope>
    <source>
        <strain evidence="1 2">TBRC 4575</strain>
    </source>
</reference>